<comment type="caution">
    <text evidence="1">The sequence shown here is derived from an EMBL/GenBank/DDBJ whole genome shotgun (WGS) entry which is preliminary data.</text>
</comment>
<sequence>METPQLFESLIRVGSSGSSPQYLELSKVYFTCCSVYYITGEFIPQCWPNPSFWDGGTSSIIGIEVVTTILPELQIWRCYHAATRLDLTLSNPLCIPFEPFKWGD</sequence>
<evidence type="ECO:0000313" key="2">
    <source>
        <dbReference type="Proteomes" id="UP000037505"/>
    </source>
</evidence>
<evidence type="ECO:0000313" key="1">
    <source>
        <dbReference type="EMBL" id="KNG88404.1"/>
    </source>
</evidence>
<accession>A0A0L1J9H6</accession>
<organism evidence="1 2">
    <name type="scientific">Aspergillus nomiae NRRL (strain ATCC 15546 / NRRL 13137 / CBS 260.88 / M93)</name>
    <dbReference type="NCBI Taxonomy" id="1509407"/>
    <lineage>
        <taxon>Eukaryota</taxon>
        <taxon>Fungi</taxon>
        <taxon>Dikarya</taxon>
        <taxon>Ascomycota</taxon>
        <taxon>Pezizomycotina</taxon>
        <taxon>Eurotiomycetes</taxon>
        <taxon>Eurotiomycetidae</taxon>
        <taxon>Eurotiales</taxon>
        <taxon>Aspergillaceae</taxon>
        <taxon>Aspergillus</taxon>
        <taxon>Aspergillus subgen. Circumdati</taxon>
    </lineage>
</organism>
<dbReference type="RefSeq" id="XP_015409327.1">
    <property type="nucleotide sequence ID" value="XM_015549575.1"/>
</dbReference>
<dbReference type="EMBL" id="JNOM01000053">
    <property type="protein sequence ID" value="KNG88404.1"/>
    <property type="molecule type" value="Genomic_DNA"/>
</dbReference>
<name>A0A0L1J9H6_ASPN3</name>
<keyword evidence="2" id="KW-1185">Reference proteome</keyword>
<dbReference type="AlphaFoldDB" id="A0A0L1J9H6"/>
<reference evidence="1 2" key="1">
    <citation type="submission" date="2014-06" db="EMBL/GenBank/DDBJ databases">
        <title>The Genome of the Aflatoxigenic Filamentous Fungus Aspergillus nomius.</title>
        <authorList>
            <person name="Moore M.G."/>
            <person name="Shannon B.M."/>
            <person name="Brian M.M."/>
        </authorList>
    </citation>
    <scope>NUCLEOTIDE SEQUENCE [LARGE SCALE GENOMIC DNA]</scope>
    <source>
        <strain evidence="1 2">NRRL 13137</strain>
    </source>
</reference>
<protein>
    <submittedName>
        <fullName evidence="1">Uncharacterized protein</fullName>
    </submittedName>
</protein>
<dbReference type="Proteomes" id="UP000037505">
    <property type="component" value="Unassembled WGS sequence"/>
</dbReference>
<gene>
    <name evidence="1" type="ORF">ANOM_004318</name>
</gene>
<dbReference type="GeneID" id="26806122"/>
<proteinExistence type="predicted"/>